<feature type="non-terminal residue" evidence="4">
    <location>
        <position position="1"/>
    </location>
</feature>
<dbReference type="OrthoDB" id="3533814at2759"/>
<evidence type="ECO:0000256" key="1">
    <source>
        <dbReference type="SAM" id="Coils"/>
    </source>
</evidence>
<evidence type="ECO:0000313" key="5">
    <source>
        <dbReference type="Proteomes" id="UP000800094"/>
    </source>
</evidence>
<dbReference type="InterPro" id="IPR046529">
    <property type="entry name" value="DUF6594"/>
</dbReference>
<sequence>KRSRYLLGYPSLAAFIASDRDYTSAICKRFNRLAARNLLHLQSELAELQAQQDELDRAERSGGRAVKQFSRNWPDFCAAALSDDRQKQRKILADTIHSVLKEYREALVFESHLATLPRPPKSTLQAFRCHFFNGDPKFGFPTLGANSASLFDDPDDLVVLGVHEDRDRLTAFVQDRLAWIFQTKASDGNIAYVSDRRIAGFVAILSTVNAAALLIGGIVSLYSVSSSRKKLGIIAVFTTLFAINVGVLTNARRAELFAASAGYAAVLVVFVSGNLGVTGTANVGA</sequence>
<dbReference type="EMBL" id="ML987195">
    <property type="protein sequence ID" value="KAF2248933.1"/>
    <property type="molecule type" value="Genomic_DNA"/>
</dbReference>
<dbReference type="GeneID" id="54585400"/>
<name>A0A6A6IHC9_9PLEO</name>
<feature type="transmembrane region" description="Helical" evidence="2">
    <location>
        <begin position="256"/>
        <end position="277"/>
    </location>
</feature>
<evidence type="ECO:0000259" key="3">
    <source>
        <dbReference type="Pfam" id="PF20237"/>
    </source>
</evidence>
<gene>
    <name evidence="4" type="ORF">BU26DRAFT_550812</name>
</gene>
<keyword evidence="2" id="KW-1133">Transmembrane helix</keyword>
<dbReference type="Proteomes" id="UP000800094">
    <property type="component" value="Unassembled WGS sequence"/>
</dbReference>
<proteinExistence type="predicted"/>
<feature type="coiled-coil region" evidence="1">
    <location>
        <begin position="31"/>
        <end position="61"/>
    </location>
</feature>
<keyword evidence="2" id="KW-0812">Transmembrane</keyword>
<reference evidence="4" key="1">
    <citation type="journal article" date="2020" name="Stud. Mycol.">
        <title>101 Dothideomycetes genomes: a test case for predicting lifestyles and emergence of pathogens.</title>
        <authorList>
            <person name="Haridas S."/>
            <person name="Albert R."/>
            <person name="Binder M."/>
            <person name="Bloem J."/>
            <person name="Labutti K."/>
            <person name="Salamov A."/>
            <person name="Andreopoulos B."/>
            <person name="Baker S."/>
            <person name="Barry K."/>
            <person name="Bills G."/>
            <person name="Bluhm B."/>
            <person name="Cannon C."/>
            <person name="Castanera R."/>
            <person name="Culley D."/>
            <person name="Daum C."/>
            <person name="Ezra D."/>
            <person name="Gonzalez J."/>
            <person name="Henrissat B."/>
            <person name="Kuo A."/>
            <person name="Liang C."/>
            <person name="Lipzen A."/>
            <person name="Lutzoni F."/>
            <person name="Magnuson J."/>
            <person name="Mondo S."/>
            <person name="Nolan M."/>
            <person name="Ohm R."/>
            <person name="Pangilinan J."/>
            <person name="Park H.-J."/>
            <person name="Ramirez L."/>
            <person name="Alfaro M."/>
            <person name="Sun H."/>
            <person name="Tritt A."/>
            <person name="Yoshinaga Y."/>
            <person name="Zwiers L.-H."/>
            <person name="Turgeon B."/>
            <person name="Goodwin S."/>
            <person name="Spatafora J."/>
            <person name="Crous P."/>
            <person name="Grigoriev I."/>
        </authorList>
    </citation>
    <scope>NUCLEOTIDE SEQUENCE</scope>
    <source>
        <strain evidence="4">CBS 122368</strain>
    </source>
</reference>
<protein>
    <recommendedName>
        <fullName evidence="3">DUF6594 domain-containing protein</fullName>
    </recommendedName>
</protein>
<evidence type="ECO:0000256" key="2">
    <source>
        <dbReference type="SAM" id="Phobius"/>
    </source>
</evidence>
<dbReference type="RefSeq" id="XP_033683937.1">
    <property type="nucleotide sequence ID" value="XM_033832070.1"/>
</dbReference>
<keyword evidence="1" id="KW-0175">Coiled coil</keyword>
<accession>A0A6A6IHC9</accession>
<dbReference type="AlphaFoldDB" id="A0A6A6IHC9"/>
<dbReference type="PANTHER" id="PTHR34502">
    <property type="entry name" value="DUF6594 DOMAIN-CONTAINING PROTEIN-RELATED"/>
    <property type="match status" value="1"/>
</dbReference>
<keyword evidence="5" id="KW-1185">Reference proteome</keyword>
<organism evidence="4 5">
    <name type="scientific">Trematosphaeria pertusa</name>
    <dbReference type="NCBI Taxonomy" id="390896"/>
    <lineage>
        <taxon>Eukaryota</taxon>
        <taxon>Fungi</taxon>
        <taxon>Dikarya</taxon>
        <taxon>Ascomycota</taxon>
        <taxon>Pezizomycotina</taxon>
        <taxon>Dothideomycetes</taxon>
        <taxon>Pleosporomycetidae</taxon>
        <taxon>Pleosporales</taxon>
        <taxon>Massarineae</taxon>
        <taxon>Trematosphaeriaceae</taxon>
        <taxon>Trematosphaeria</taxon>
    </lineage>
</organism>
<keyword evidence="2" id="KW-0472">Membrane</keyword>
<feature type="transmembrane region" description="Helical" evidence="2">
    <location>
        <begin position="198"/>
        <end position="219"/>
    </location>
</feature>
<dbReference type="Pfam" id="PF20237">
    <property type="entry name" value="DUF6594"/>
    <property type="match status" value="1"/>
</dbReference>
<feature type="transmembrane region" description="Helical" evidence="2">
    <location>
        <begin position="231"/>
        <end position="249"/>
    </location>
</feature>
<dbReference type="PANTHER" id="PTHR34502:SF4">
    <property type="entry name" value="DUF6594 DOMAIN-CONTAINING PROTEIN"/>
    <property type="match status" value="1"/>
</dbReference>
<evidence type="ECO:0000313" key="4">
    <source>
        <dbReference type="EMBL" id="KAF2248933.1"/>
    </source>
</evidence>
<feature type="domain" description="DUF6594" evidence="3">
    <location>
        <begin position="9"/>
        <end position="268"/>
    </location>
</feature>